<dbReference type="EMBL" id="JASCZI010151036">
    <property type="protein sequence ID" value="MED6167217.1"/>
    <property type="molecule type" value="Genomic_DNA"/>
</dbReference>
<feature type="compositionally biased region" description="Basic residues" evidence="1">
    <location>
        <begin position="165"/>
        <end position="175"/>
    </location>
</feature>
<name>A0ABU6V2U2_9FABA</name>
<evidence type="ECO:0000313" key="3">
    <source>
        <dbReference type="Proteomes" id="UP001341840"/>
    </source>
</evidence>
<proteinExistence type="predicted"/>
<evidence type="ECO:0000313" key="2">
    <source>
        <dbReference type="EMBL" id="MED6167217.1"/>
    </source>
</evidence>
<protein>
    <submittedName>
        <fullName evidence="2">Uncharacterized protein</fullName>
    </submittedName>
</protein>
<feature type="region of interest" description="Disordered" evidence="1">
    <location>
        <begin position="142"/>
        <end position="204"/>
    </location>
</feature>
<keyword evidence="3" id="KW-1185">Reference proteome</keyword>
<sequence length="204" mass="23531">MDSTLSSVFFFLLYIMVKNSMSYFFFAFLFTFLLSTFAHEIPNNGERIPNYAWPNEFEDSSRGSIGYYDLQEANNPSLVSKSEKGDYSTTSEYQLDKSKTTIGISFPGGRIYFPWPFSSSMIMAPIKTETTPFYTATSATWSGPSNQHSSGFIQNSEDPTTENRRRMKKKNRKLIMKPQRYETRSMTNGGKANRDIDDEYQPEW</sequence>
<dbReference type="Proteomes" id="UP001341840">
    <property type="component" value="Unassembled WGS sequence"/>
</dbReference>
<reference evidence="2 3" key="1">
    <citation type="journal article" date="2023" name="Plants (Basel)">
        <title>Bridging the Gap: Combining Genomics and Transcriptomics Approaches to Understand Stylosanthes scabra, an Orphan Legume from the Brazilian Caatinga.</title>
        <authorList>
            <person name="Ferreira-Neto J.R.C."/>
            <person name="da Silva M.D."/>
            <person name="Binneck E."/>
            <person name="de Melo N.F."/>
            <person name="da Silva R.H."/>
            <person name="de Melo A.L.T.M."/>
            <person name="Pandolfi V."/>
            <person name="Bustamante F.O."/>
            <person name="Brasileiro-Vidal A.C."/>
            <person name="Benko-Iseppon A.M."/>
        </authorList>
    </citation>
    <scope>NUCLEOTIDE SEQUENCE [LARGE SCALE GENOMIC DNA]</scope>
    <source>
        <tissue evidence="2">Leaves</tissue>
    </source>
</reference>
<organism evidence="2 3">
    <name type="scientific">Stylosanthes scabra</name>
    <dbReference type="NCBI Taxonomy" id="79078"/>
    <lineage>
        <taxon>Eukaryota</taxon>
        <taxon>Viridiplantae</taxon>
        <taxon>Streptophyta</taxon>
        <taxon>Embryophyta</taxon>
        <taxon>Tracheophyta</taxon>
        <taxon>Spermatophyta</taxon>
        <taxon>Magnoliopsida</taxon>
        <taxon>eudicotyledons</taxon>
        <taxon>Gunneridae</taxon>
        <taxon>Pentapetalae</taxon>
        <taxon>rosids</taxon>
        <taxon>fabids</taxon>
        <taxon>Fabales</taxon>
        <taxon>Fabaceae</taxon>
        <taxon>Papilionoideae</taxon>
        <taxon>50 kb inversion clade</taxon>
        <taxon>dalbergioids sensu lato</taxon>
        <taxon>Dalbergieae</taxon>
        <taxon>Pterocarpus clade</taxon>
        <taxon>Stylosanthes</taxon>
    </lineage>
</organism>
<evidence type="ECO:0000256" key="1">
    <source>
        <dbReference type="SAM" id="MobiDB-lite"/>
    </source>
</evidence>
<accession>A0ABU6V2U2</accession>
<comment type="caution">
    <text evidence="2">The sequence shown here is derived from an EMBL/GenBank/DDBJ whole genome shotgun (WGS) entry which is preliminary data.</text>
</comment>
<gene>
    <name evidence="2" type="ORF">PIB30_000468</name>
</gene>
<feature type="compositionally biased region" description="Polar residues" evidence="1">
    <location>
        <begin position="142"/>
        <end position="158"/>
    </location>
</feature>